<comment type="caution">
    <text evidence="8">The sequence shown here is derived from an EMBL/GenBank/DDBJ whole genome shotgun (WGS) entry which is preliminary data.</text>
</comment>
<comment type="similarity">
    <text evidence="2">Belongs to the UPF0410 family.</text>
</comment>
<dbReference type="PANTHER" id="PTHR33884">
    <property type="entry name" value="UPF0410 PROTEIN YMGE"/>
    <property type="match status" value="1"/>
</dbReference>
<keyword evidence="6 7" id="KW-0472">Membrane</keyword>
<gene>
    <name evidence="8" type="ORF">HG543_30090</name>
</gene>
<keyword evidence="5 7" id="KW-1133">Transmembrane helix</keyword>
<keyword evidence="4 7" id="KW-0812">Transmembrane</keyword>
<dbReference type="InterPro" id="IPR007341">
    <property type="entry name" value="Transgly_assoc"/>
</dbReference>
<keyword evidence="9" id="KW-1185">Reference proteome</keyword>
<reference evidence="8 9" key="1">
    <citation type="submission" date="2020-04" db="EMBL/GenBank/DDBJ databases">
        <title>Draft genome of Pyxidicoccus fallax type strain.</title>
        <authorList>
            <person name="Whitworth D.E."/>
        </authorList>
    </citation>
    <scope>NUCLEOTIDE SEQUENCE [LARGE SCALE GENOMIC DNA]</scope>
    <source>
        <strain evidence="8 9">DSM 14698</strain>
    </source>
</reference>
<dbReference type="Proteomes" id="UP000518300">
    <property type="component" value="Unassembled WGS sequence"/>
</dbReference>
<dbReference type="RefSeq" id="WP_169348343.1">
    <property type="nucleotide sequence ID" value="NZ_JABBJJ010000167.1"/>
</dbReference>
<dbReference type="EMBL" id="JABBJJ010000167">
    <property type="protein sequence ID" value="NMO19085.1"/>
    <property type="molecule type" value="Genomic_DNA"/>
</dbReference>
<accession>A0A848LML9</accession>
<comment type="subcellular location">
    <subcellularLocation>
        <location evidence="1">Cell membrane</location>
        <topology evidence="1">Multi-pass membrane protein</topology>
    </subcellularLocation>
</comment>
<sequence>MGIIAFLVIGLLAGLIARALMPGNQSMGLIATTLLGVAGSFVGGFIGSLFRSDGRIFDLHPSGLLFSVLGAMLVLLLVGMAGRRRRVHV</sequence>
<evidence type="ECO:0000313" key="8">
    <source>
        <dbReference type="EMBL" id="NMO19085.1"/>
    </source>
</evidence>
<dbReference type="Pfam" id="PF04226">
    <property type="entry name" value="Transgly_assoc"/>
    <property type="match status" value="1"/>
</dbReference>
<organism evidence="8 9">
    <name type="scientific">Pyxidicoccus fallax</name>
    <dbReference type="NCBI Taxonomy" id="394095"/>
    <lineage>
        <taxon>Bacteria</taxon>
        <taxon>Pseudomonadati</taxon>
        <taxon>Myxococcota</taxon>
        <taxon>Myxococcia</taxon>
        <taxon>Myxococcales</taxon>
        <taxon>Cystobacterineae</taxon>
        <taxon>Myxococcaceae</taxon>
        <taxon>Pyxidicoccus</taxon>
    </lineage>
</organism>
<feature type="transmembrane region" description="Helical" evidence="7">
    <location>
        <begin position="29"/>
        <end position="50"/>
    </location>
</feature>
<evidence type="ECO:0000256" key="5">
    <source>
        <dbReference type="ARBA" id="ARBA00022989"/>
    </source>
</evidence>
<protein>
    <submittedName>
        <fullName evidence="8">GlsB/YeaQ/YmgE family stress response membrane protein</fullName>
    </submittedName>
</protein>
<evidence type="ECO:0000313" key="9">
    <source>
        <dbReference type="Proteomes" id="UP000518300"/>
    </source>
</evidence>
<evidence type="ECO:0000256" key="2">
    <source>
        <dbReference type="ARBA" id="ARBA00011006"/>
    </source>
</evidence>
<evidence type="ECO:0000256" key="1">
    <source>
        <dbReference type="ARBA" id="ARBA00004651"/>
    </source>
</evidence>
<dbReference type="AlphaFoldDB" id="A0A848LML9"/>
<evidence type="ECO:0000256" key="3">
    <source>
        <dbReference type="ARBA" id="ARBA00022475"/>
    </source>
</evidence>
<dbReference type="PANTHER" id="PTHR33884:SF3">
    <property type="entry name" value="UPF0410 PROTEIN YMGE"/>
    <property type="match status" value="1"/>
</dbReference>
<feature type="transmembrane region" description="Helical" evidence="7">
    <location>
        <begin position="62"/>
        <end position="82"/>
    </location>
</feature>
<name>A0A848LML9_9BACT</name>
<evidence type="ECO:0000256" key="7">
    <source>
        <dbReference type="SAM" id="Phobius"/>
    </source>
</evidence>
<keyword evidence="3" id="KW-1003">Cell membrane</keyword>
<evidence type="ECO:0000256" key="6">
    <source>
        <dbReference type="ARBA" id="ARBA00023136"/>
    </source>
</evidence>
<dbReference type="GO" id="GO:0005886">
    <property type="term" value="C:plasma membrane"/>
    <property type="evidence" value="ECO:0007669"/>
    <property type="project" value="UniProtKB-SubCell"/>
</dbReference>
<evidence type="ECO:0000256" key="4">
    <source>
        <dbReference type="ARBA" id="ARBA00022692"/>
    </source>
</evidence>
<proteinExistence type="inferred from homology"/>